<name>A0A974PY75_9RHOO</name>
<dbReference type="SUPFAM" id="SSF53335">
    <property type="entry name" value="S-adenosyl-L-methionine-dependent methyltransferases"/>
    <property type="match status" value="1"/>
</dbReference>
<dbReference type="GO" id="GO:0008168">
    <property type="term" value="F:methyltransferase activity"/>
    <property type="evidence" value="ECO:0007669"/>
    <property type="project" value="UniProtKB-KW"/>
</dbReference>
<dbReference type="GO" id="GO:0032259">
    <property type="term" value="P:methylation"/>
    <property type="evidence" value="ECO:0007669"/>
    <property type="project" value="UniProtKB-KW"/>
</dbReference>
<dbReference type="Pfam" id="PF13489">
    <property type="entry name" value="Methyltransf_23"/>
    <property type="match status" value="1"/>
</dbReference>
<protein>
    <submittedName>
        <fullName evidence="1">Methyltransferase domain-containing protein</fullName>
    </submittedName>
</protein>
<keyword evidence="1" id="KW-0808">Transferase</keyword>
<dbReference type="InterPro" id="IPR029063">
    <property type="entry name" value="SAM-dependent_MTases_sf"/>
</dbReference>
<dbReference type="Proteomes" id="UP000663444">
    <property type="component" value="Chromosome"/>
</dbReference>
<keyword evidence="1" id="KW-0489">Methyltransferase</keyword>
<evidence type="ECO:0000313" key="1">
    <source>
        <dbReference type="EMBL" id="QRJ63600.1"/>
    </source>
</evidence>
<dbReference type="Gene3D" id="3.40.50.150">
    <property type="entry name" value="Vaccinia Virus protein VP39"/>
    <property type="match status" value="1"/>
</dbReference>
<sequence length="300" mass="33200">MADRIHSRTLLRQRHPLTSSQVSTDTIAVWGFRLPAHLLGASDRKYLASLPLELPSIEWLWSEMDRIWVAYGLNNKVPDQPLLQQYYSHPVWIANGVFTAQDPISASHRIAIAHYVGRLGTKEVADYGGGFGELARTISTHTEAARVAVIEPYVTAVAKALSAGNERISFLPSLDDERYDLIIAQDILEHVADPLGTTNALSRALKPGGFAIIANCFFPVIQCHLPATFHLRHTFRFVVPCLGLKYVGRVPGAEHAQIFVRSGAPDLAKLRNMERASQTLGPVLNALGDGWDALRRKLNR</sequence>
<reference evidence="1" key="1">
    <citation type="submission" date="2020-11" db="EMBL/GenBank/DDBJ databases">
        <title>Azospira restricta DSM 18626 genome sequence.</title>
        <authorList>
            <person name="Moe W.M."/>
        </authorList>
    </citation>
    <scope>NUCLEOTIDE SEQUENCE</scope>
    <source>
        <strain evidence="1">DSM 18626</strain>
    </source>
</reference>
<accession>A0A974PY75</accession>
<keyword evidence="2" id="KW-1185">Reference proteome</keyword>
<proteinExistence type="predicted"/>
<gene>
    <name evidence="1" type="ORF">IWH25_17975</name>
</gene>
<dbReference type="AlphaFoldDB" id="A0A974PY75"/>
<dbReference type="EMBL" id="CP064781">
    <property type="protein sequence ID" value="QRJ63600.1"/>
    <property type="molecule type" value="Genomic_DNA"/>
</dbReference>
<organism evidence="1 2">
    <name type="scientific">Azospira restricta</name>
    <dbReference type="NCBI Taxonomy" id="404405"/>
    <lineage>
        <taxon>Bacteria</taxon>
        <taxon>Pseudomonadati</taxon>
        <taxon>Pseudomonadota</taxon>
        <taxon>Betaproteobacteria</taxon>
        <taxon>Rhodocyclales</taxon>
        <taxon>Rhodocyclaceae</taxon>
        <taxon>Azospira</taxon>
    </lineage>
</organism>
<dbReference type="KEGG" id="ares:IWH25_17975"/>
<evidence type="ECO:0000313" key="2">
    <source>
        <dbReference type="Proteomes" id="UP000663444"/>
    </source>
</evidence>
<dbReference type="RefSeq" id="WP_203387130.1">
    <property type="nucleotide sequence ID" value="NZ_CP064781.1"/>
</dbReference>